<evidence type="ECO:0000256" key="4">
    <source>
        <dbReference type="ARBA" id="ARBA00023125"/>
    </source>
</evidence>
<keyword evidence="5" id="KW-0539">Nucleus</keyword>
<evidence type="ECO:0000256" key="6">
    <source>
        <dbReference type="SAM" id="MobiDB-lite"/>
    </source>
</evidence>
<reference evidence="8" key="1">
    <citation type="submission" date="2022-11" db="EMBL/GenBank/DDBJ databases">
        <title>Chromosomal genome sequence assembly and mating type (MAT) locus characterization of the leprose asexual lichenized fungus Lepraria neglecta (Nyl.) Erichsen.</title>
        <authorList>
            <person name="Allen J.L."/>
            <person name="Pfeffer B."/>
        </authorList>
    </citation>
    <scope>NUCLEOTIDE SEQUENCE</scope>
    <source>
        <strain evidence="8">Allen 5258</strain>
    </source>
</reference>
<dbReference type="GO" id="GO:0003677">
    <property type="term" value="F:DNA binding"/>
    <property type="evidence" value="ECO:0007669"/>
    <property type="project" value="UniProtKB-KW"/>
</dbReference>
<evidence type="ECO:0000256" key="3">
    <source>
        <dbReference type="ARBA" id="ARBA00022705"/>
    </source>
</evidence>
<evidence type="ECO:0000313" key="9">
    <source>
        <dbReference type="Proteomes" id="UP001276659"/>
    </source>
</evidence>
<evidence type="ECO:0000256" key="5">
    <source>
        <dbReference type="ARBA" id="ARBA00023242"/>
    </source>
</evidence>
<dbReference type="GO" id="GO:0005664">
    <property type="term" value="C:nuclear origin of replication recognition complex"/>
    <property type="evidence" value="ECO:0007669"/>
    <property type="project" value="InterPro"/>
</dbReference>
<dbReference type="InterPro" id="IPR008721">
    <property type="entry name" value="ORC6_cyclin_first"/>
</dbReference>
<dbReference type="Proteomes" id="UP001276659">
    <property type="component" value="Unassembled WGS sequence"/>
</dbReference>
<evidence type="ECO:0000256" key="2">
    <source>
        <dbReference type="ARBA" id="ARBA00010840"/>
    </source>
</evidence>
<comment type="similarity">
    <text evidence="2">Belongs to the ORC6 family.</text>
</comment>
<dbReference type="GO" id="GO:0006260">
    <property type="term" value="P:DNA replication"/>
    <property type="evidence" value="ECO:0007669"/>
    <property type="project" value="UniProtKB-KW"/>
</dbReference>
<feature type="domain" description="ORC6 first cyclin-like" evidence="7">
    <location>
        <begin position="9"/>
        <end position="83"/>
    </location>
</feature>
<evidence type="ECO:0000313" key="8">
    <source>
        <dbReference type="EMBL" id="KAK3174252.1"/>
    </source>
</evidence>
<accession>A0AAD9ZDA4</accession>
<keyword evidence="9" id="KW-1185">Reference proteome</keyword>
<name>A0AAD9ZDA4_9LECA</name>
<comment type="subcellular location">
    <subcellularLocation>
        <location evidence="1">Nucleus</location>
    </subcellularLocation>
</comment>
<proteinExistence type="inferred from homology"/>
<organism evidence="8 9">
    <name type="scientific">Lepraria neglecta</name>
    <dbReference type="NCBI Taxonomy" id="209136"/>
    <lineage>
        <taxon>Eukaryota</taxon>
        <taxon>Fungi</taxon>
        <taxon>Dikarya</taxon>
        <taxon>Ascomycota</taxon>
        <taxon>Pezizomycotina</taxon>
        <taxon>Lecanoromycetes</taxon>
        <taxon>OSLEUM clade</taxon>
        <taxon>Lecanoromycetidae</taxon>
        <taxon>Lecanorales</taxon>
        <taxon>Lecanorineae</taxon>
        <taxon>Stereocaulaceae</taxon>
        <taxon>Lepraria</taxon>
    </lineage>
</organism>
<evidence type="ECO:0000256" key="1">
    <source>
        <dbReference type="ARBA" id="ARBA00004123"/>
    </source>
</evidence>
<keyword evidence="3" id="KW-0235">DNA replication</keyword>
<protein>
    <recommendedName>
        <fullName evidence="7">ORC6 first cyclin-like domain-containing protein</fullName>
    </recommendedName>
</protein>
<keyword evidence="4" id="KW-0238">DNA-binding</keyword>
<gene>
    <name evidence="8" type="ORF">OEA41_001496</name>
</gene>
<sequence length="361" mass="40223">MDRSVAQALTSLVPSLNGPLPPELVELAVSLLAQSRSRASSLKADEEIARAYALKQTLALPKIQPRPPCPPRVYQKLYKYLDGALPSRERRSSRPARHNGNESTRTSSPAKIRTPSRPAHIRPDTLRRKIPQRLAAGTSEAPQWMMSIIRQLCTKMGAPAAPHHIFAGVSSILSSQDTVSSSKTVARSSATKTPALIVAVYVWVTTRLAWSETPAVEYQQQRNSAVEILKGLAQVVDEMRNFDHDDVDICMRQIVDNQWIKLDWFENVPAGTGLGVGDGLEDEAEHYDGLDNAEEGLLLPVEQREVGKSGAADQDYLQAGLGTMMQDRVDYLSDDRRREYQEWKMHILFRIEELEMDVEAG</sequence>
<dbReference type="EMBL" id="JASNWA010000006">
    <property type="protein sequence ID" value="KAK3174252.1"/>
    <property type="molecule type" value="Genomic_DNA"/>
</dbReference>
<feature type="region of interest" description="Disordered" evidence="6">
    <location>
        <begin position="85"/>
        <end position="129"/>
    </location>
</feature>
<dbReference type="Pfam" id="PF05460">
    <property type="entry name" value="ORC6"/>
    <property type="match status" value="1"/>
</dbReference>
<comment type="caution">
    <text evidence="8">The sequence shown here is derived from an EMBL/GenBank/DDBJ whole genome shotgun (WGS) entry which is preliminary data.</text>
</comment>
<dbReference type="AlphaFoldDB" id="A0AAD9ZDA4"/>
<evidence type="ECO:0000259" key="7">
    <source>
        <dbReference type="Pfam" id="PF05460"/>
    </source>
</evidence>